<evidence type="ECO:0000259" key="1">
    <source>
        <dbReference type="Pfam" id="PF01551"/>
    </source>
</evidence>
<dbReference type="CDD" id="cd12797">
    <property type="entry name" value="M23_peptidase"/>
    <property type="match status" value="1"/>
</dbReference>
<proteinExistence type="predicted"/>
<feature type="domain" description="M23ase beta-sheet core" evidence="1">
    <location>
        <begin position="95"/>
        <end position="193"/>
    </location>
</feature>
<evidence type="ECO:0000313" key="2">
    <source>
        <dbReference type="EMBL" id="CAB4557722.1"/>
    </source>
</evidence>
<reference evidence="2" key="1">
    <citation type="submission" date="2020-05" db="EMBL/GenBank/DDBJ databases">
        <authorList>
            <person name="Chiriac C."/>
            <person name="Salcher M."/>
            <person name="Ghai R."/>
            <person name="Kavagutti S V."/>
        </authorList>
    </citation>
    <scope>NUCLEOTIDE SEQUENCE</scope>
</reference>
<protein>
    <submittedName>
        <fullName evidence="2">Unannotated protein</fullName>
    </submittedName>
</protein>
<dbReference type="InterPro" id="IPR016047">
    <property type="entry name" value="M23ase_b-sheet_dom"/>
</dbReference>
<dbReference type="InterPro" id="IPR011055">
    <property type="entry name" value="Dup_hybrid_motif"/>
</dbReference>
<dbReference type="Gene3D" id="2.70.70.10">
    <property type="entry name" value="Glucose Permease (Domain IIA)"/>
    <property type="match status" value="1"/>
</dbReference>
<dbReference type="SUPFAM" id="SSF51261">
    <property type="entry name" value="Duplicated hybrid motif"/>
    <property type="match status" value="1"/>
</dbReference>
<gene>
    <name evidence="2" type="ORF">UFOPK1639_00200</name>
</gene>
<sequence>MPLTPSIPAQNRLLPARVFPRLRSPKPIRARIKHIWKVIEPQKIAVLQLAGFLTLSVTWLVPSPSLGSQPIWIPPVVGSQLVNSYKASEAPYESGHRGVDYQVTLGQGVFAPSDATVSFVGKVVDRPVLSLSHDGNLVSSYEPVCSSLVVGQEVAAGELVAEVCEADQDYLQHCADTFCLHFSTRKNGEYLSPLWFTGELAPSKLLPWIEPS</sequence>
<organism evidence="2">
    <name type="scientific">freshwater metagenome</name>
    <dbReference type="NCBI Taxonomy" id="449393"/>
    <lineage>
        <taxon>unclassified sequences</taxon>
        <taxon>metagenomes</taxon>
        <taxon>ecological metagenomes</taxon>
    </lineage>
</organism>
<name>A0A6J6D1U0_9ZZZZ</name>
<dbReference type="Pfam" id="PF01551">
    <property type="entry name" value="Peptidase_M23"/>
    <property type="match status" value="1"/>
</dbReference>
<dbReference type="EMBL" id="CAEZTH010000011">
    <property type="protein sequence ID" value="CAB4557722.1"/>
    <property type="molecule type" value="Genomic_DNA"/>
</dbReference>
<dbReference type="AlphaFoldDB" id="A0A6J6D1U0"/>
<accession>A0A6J6D1U0</accession>